<keyword evidence="1" id="KW-0812">Transmembrane</keyword>
<keyword evidence="1" id="KW-1133">Transmembrane helix</keyword>
<organism evidence="2 3">
    <name type="scientific">Anditalea andensis</name>
    <dbReference type="NCBI Taxonomy" id="1048983"/>
    <lineage>
        <taxon>Bacteria</taxon>
        <taxon>Pseudomonadati</taxon>
        <taxon>Bacteroidota</taxon>
        <taxon>Cytophagia</taxon>
        <taxon>Cytophagales</taxon>
        <taxon>Cytophagaceae</taxon>
        <taxon>Anditalea</taxon>
    </lineage>
</organism>
<feature type="transmembrane region" description="Helical" evidence="1">
    <location>
        <begin position="71"/>
        <end position="90"/>
    </location>
</feature>
<keyword evidence="3" id="KW-1185">Reference proteome</keyword>
<accession>A0A074L7W3</accession>
<proteinExistence type="predicted"/>
<comment type="caution">
    <text evidence="2">The sequence shown here is derived from an EMBL/GenBank/DDBJ whole genome shotgun (WGS) entry which is preliminary data.</text>
</comment>
<evidence type="ECO:0000256" key="1">
    <source>
        <dbReference type="SAM" id="Phobius"/>
    </source>
</evidence>
<evidence type="ECO:0000313" key="2">
    <source>
        <dbReference type="EMBL" id="KEO75943.1"/>
    </source>
</evidence>
<dbReference type="Proteomes" id="UP000027821">
    <property type="component" value="Unassembled WGS sequence"/>
</dbReference>
<dbReference type="EMBL" id="JMIH01000001">
    <property type="protein sequence ID" value="KEO75943.1"/>
    <property type="molecule type" value="Genomic_DNA"/>
</dbReference>
<feature type="transmembrane region" description="Helical" evidence="1">
    <location>
        <begin position="12"/>
        <end position="31"/>
    </location>
</feature>
<name>A0A074L7W3_9BACT</name>
<keyword evidence="1" id="KW-0472">Membrane</keyword>
<feature type="transmembrane region" description="Helical" evidence="1">
    <location>
        <begin position="134"/>
        <end position="151"/>
    </location>
</feature>
<sequence length="160" mass="19477">MNLLNNKYNAIKYLYLVFIFSLILIFNYLIFLENIFTWPLFLYSFFNFIVILINFYTLYFIFFIKNLMAKLFFIIMGLILFYFVSLYFTTVPLKSLKDLYPHNSRIYLYYNTLYINKIKDLFSISNLAWMTSQLYFHLILLTLGVLMDKYLNSIKNVMEL</sequence>
<evidence type="ECO:0000313" key="3">
    <source>
        <dbReference type="Proteomes" id="UP000027821"/>
    </source>
</evidence>
<dbReference type="AlphaFoldDB" id="A0A074L7W3"/>
<gene>
    <name evidence="2" type="ORF">EL17_00070</name>
</gene>
<feature type="transmembrane region" description="Helical" evidence="1">
    <location>
        <begin position="43"/>
        <end position="64"/>
    </location>
</feature>
<reference evidence="2 3" key="1">
    <citation type="submission" date="2014-04" db="EMBL/GenBank/DDBJ databases">
        <title>Characterization and application of a salt tolerant electro-active bacterium.</title>
        <authorList>
            <person name="Yang L."/>
            <person name="Wei S."/>
            <person name="Tay Q.X.M."/>
        </authorList>
    </citation>
    <scope>NUCLEOTIDE SEQUENCE [LARGE SCALE GENOMIC DNA]</scope>
    <source>
        <strain evidence="2 3">LY1</strain>
    </source>
</reference>
<protein>
    <submittedName>
        <fullName evidence="2">Uncharacterized protein</fullName>
    </submittedName>
</protein>